<dbReference type="GO" id="GO:0016787">
    <property type="term" value="F:hydrolase activity"/>
    <property type="evidence" value="ECO:0007669"/>
    <property type="project" value="InterPro"/>
</dbReference>
<accession>A0A6S7DUW3</accession>
<organism evidence="3 4">
    <name type="scientific">Achromobacter piechaudii</name>
    <dbReference type="NCBI Taxonomy" id="72556"/>
    <lineage>
        <taxon>Bacteria</taxon>
        <taxon>Pseudomonadati</taxon>
        <taxon>Pseudomonadota</taxon>
        <taxon>Betaproteobacteria</taxon>
        <taxon>Burkholderiales</taxon>
        <taxon>Alcaligenaceae</taxon>
        <taxon>Achromobacter</taxon>
    </lineage>
</organism>
<comment type="similarity">
    <text evidence="1">Belongs to the metallo-dependent hydrolases superfamily.</text>
</comment>
<protein>
    <recommendedName>
        <fullName evidence="2">Amidohydrolase-related domain-containing protein</fullName>
    </recommendedName>
</protein>
<dbReference type="PANTHER" id="PTHR43569:SF1">
    <property type="entry name" value="BLL3371 PROTEIN"/>
    <property type="match status" value="1"/>
</dbReference>
<dbReference type="Pfam" id="PF04909">
    <property type="entry name" value="Amidohydro_2"/>
    <property type="match status" value="1"/>
</dbReference>
<dbReference type="Gene3D" id="3.20.20.140">
    <property type="entry name" value="Metal-dependent hydrolases"/>
    <property type="match status" value="1"/>
</dbReference>
<dbReference type="SUPFAM" id="SSF51556">
    <property type="entry name" value="Metallo-dependent hydrolases"/>
    <property type="match status" value="1"/>
</dbReference>
<feature type="domain" description="Amidohydrolase-related" evidence="2">
    <location>
        <begin position="20"/>
        <end position="329"/>
    </location>
</feature>
<dbReference type="PANTHER" id="PTHR43569">
    <property type="entry name" value="AMIDOHYDROLASE"/>
    <property type="match status" value="1"/>
</dbReference>
<evidence type="ECO:0000256" key="1">
    <source>
        <dbReference type="ARBA" id="ARBA00038310"/>
    </source>
</evidence>
<proteinExistence type="inferred from homology"/>
<gene>
    <name evidence="3" type="ORF">LMG1861_02591</name>
</gene>
<name>A0A6S7DUW3_9BURK</name>
<dbReference type="AlphaFoldDB" id="A0A6S7DUW3"/>
<evidence type="ECO:0000313" key="3">
    <source>
        <dbReference type="EMBL" id="CAB3867556.1"/>
    </source>
</evidence>
<reference evidence="3 4" key="1">
    <citation type="submission" date="2020-04" db="EMBL/GenBank/DDBJ databases">
        <authorList>
            <person name="De Canck E."/>
        </authorList>
    </citation>
    <scope>NUCLEOTIDE SEQUENCE [LARGE SCALE GENOMIC DNA]</scope>
    <source>
        <strain evidence="3 4">LMG 1861</strain>
    </source>
</reference>
<evidence type="ECO:0000313" key="4">
    <source>
        <dbReference type="Proteomes" id="UP000494105"/>
    </source>
</evidence>
<dbReference type="InterPro" id="IPR052350">
    <property type="entry name" value="Metallo-dep_Lactonases"/>
</dbReference>
<evidence type="ECO:0000259" key="2">
    <source>
        <dbReference type="Pfam" id="PF04909"/>
    </source>
</evidence>
<dbReference type="InterPro" id="IPR032466">
    <property type="entry name" value="Metal_Hydrolase"/>
</dbReference>
<dbReference type="Proteomes" id="UP000494105">
    <property type="component" value="Unassembled WGS sequence"/>
</dbReference>
<dbReference type="InterPro" id="IPR006680">
    <property type="entry name" value="Amidohydro-rel"/>
</dbReference>
<dbReference type="EMBL" id="CADILD010000002">
    <property type="protein sequence ID" value="CAB3867556.1"/>
    <property type="molecule type" value="Genomic_DNA"/>
</dbReference>
<dbReference type="RefSeq" id="WP_175128598.1">
    <property type="nucleotide sequence ID" value="NZ_CADILD010000002.1"/>
</dbReference>
<sequence length="330" mass="35573">MHTPASDAIAETIEPTLPIIDSHHHLWMHQNDRYLLDEFQADAGSGHTIVASVYIECSVMYRCHGPQALRCVGETEFAAGIAAMSESGLFGPTRACAAIVGGADLLAGEAAADILDAMAASGGGRLRGIRNVANWDADPSVNTGVRAYAPRDLYADPSFRAGFACLAPRGLAFDAFQYHPQLPEVCDLADAFPDTTIVVNHCGGLLGIGPYAGSQTFDRWRSLIVEAARRPNIVMKLGGLSAKRCGFGLDSHAFPLAARELACIWKPYIQACIQAFGPTRCMFESNFPPDRACGSYHTLWNALKLTVADCTAAEKADLFLHTAQRVYRIQ</sequence>